<feature type="transmembrane region" description="Helical" evidence="8">
    <location>
        <begin position="60"/>
        <end position="78"/>
    </location>
</feature>
<dbReference type="InterPro" id="IPR000440">
    <property type="entry name" value="NADH_UbQ/plastoQ_OxRdtase_su3"/>
</dbReference>
<evidence type="ECO:0000313" key="10">
    <source>
        <dbReference type="Proteomes" id="UP000005439"/>
    </source>
</evidence>
<dbReference type="STRING" id="679936.Sulac_2612"/>
<name>G8TX72_SULAD</name>
<dbReference type="PATRIC" id="fig|679936.5.peg.2703"/>
<dbReference type="Pfam" id="PF00507">
    <property type="entry name" value="Oxidored_q4"/>
    <property type="match status" value="1"/>
</dbReference>
<protein>
    <recommendedName>
        <fullName evidence="7">NADH-quinone oxidoreductase subunit</fullName>
        <ecNumber evidence="7">7.1.1.-</ecNumber>
    </recommendedName>
</protein>
<dbReference type="GO" id="GO:0016491">
    <property type="term" value="F:oxidoreductase activity"/>
    <property type="evidence" value="ECO:0007669"/>
    <property type="project" value="UniProtKB-KW"/>
</dbReference>
<dbReference type="EMBL" id="CP003179">
    <property type="protein sequence ID" value="AEW06074.1"/>
    <property type="molecule type" value="Genomic_DNA"/>
</dbReference>
<sequence>MIGLTLVLFLAFGVMIPLSMERVGRWLRLPTALSNGAMGRPYESGIQPEGDTWQPQYVRYYLYALIFVLFDAETAVLYPWADAMNRVPPMLGLQAVVFMAMLLFGLVYAWKKGVLTWM</sequence>
<evidence type="ECO:0000256" key="6">
    <source>
        <dbReference type="ARBA" id="ARBA00023136"/>
    </source>
</evidence>
<dbReference type="Proteomes" id="UP000005439">
    <property type="component" value="Chromosome"/>
</dbReference>
<evidence type="ECO:0000256" key="8">
    <source>
        <dbReference type="SAM" id="Phobius"/>
    </source>
</evidence>
<keyword evidence="4 7" id="KW-0812">Transmembrane</keyword>
<comment type="catalytic activity">
    <reaction evidence="7">
        <text>a quinone + NADH + 5 H(+)(in) = a quinol + NAD(+) + 4 H(+)(out)</text>
        <dbReference type="Rhea" id="RHEA:57888"/>
        <dbReference type="ChEBI" id="CHEBI:15378"/>
        <dbReference type="ChEBI" id="CHEBI:24646"/>
        <dbReference type="ChEBI" id="CHEBI:57540"/>
        <dbReference type="ChEBI" id="CHEBI:57945"/>
        <dbReference type="ChEBI" id="CHEBI:132124"/>
    </reaction>
</comment>
<keyword evidence="10" id="KW-1185">Reference proteome</keyword>
<gene>
    <name evidence="9" type="ordered locus">Sulac_2612</name>
</gene>
<dbReference type="AlphaFoldDB" id="G8TX72"/>
<dbReference type="KEGG" id="sap:Sulac_2612"/>
<organism evidence="9 10">
    <name type="scientific">Sulfobacillus acidophilus (strain ATCC 700253 / DSM 10332 / NAL)</name>
    <dbReference type="NCBI Taxonomy" id="679936"/>
    <lineage>
        <taxon>Bacteria</taxon>
        <taxon>Bacillati</taxon>
        <taxon>Bacillota</taxon>
        <taxon>Clostridia</taxon>
        <taxon>Eubacteriales</taxon>
        <taxon>Clostridiales Family XVII. Incertae Sedis</taxon>
        <taxon>Sulfobacillus</taxon>
    </lineage>
</organism>
<keyword evidence="7" id="KW-0520">NAD</keyword>
<keyword evidence="5 8" id="KW-1133">Transmembrane helix</keyword>
<evidence type="ECO:0000256" key="4">
    <source>
        <dbReference type="ARBA" id="ARBA00022692"/>
    </source>
</evidence>
<dbReference type="GO" id="GO:0005886">
    <property type="term" value="C:plasma membrane"/>
    <property type="evidence" value="ECO:0007669"/>
    <property type="project" value="UniProtKB-SubCell"/>
</dbReference>
<accession>G8TX72</accession>
<evidence type="ECO:0000256" key="3">
    <source>
        <dbReference type="ARBA" id="ARBA00022448"/>
    </source>
</evidence>
<comment type="function">
    <text evidence="7">NDH-1 shuttles electrons from NADH, via FMN and iron-sulfur (Fe-S) centers, to quinones in the respiratory chain.</text>
</comment>
<feature type="transmembrane region" description="Helical" evidence="8">
    <location>
        <begin position="90"/>
        <end position="110"/>
    </location>
</feature>
<evidence type="ECO:0000256" key="5">
    <source>
        <dbReference type="ARBA" id="ARBA00022989"/>
    </source>
</evidence>
<dbReference type="InterPro" id="IPR038430">
    <property type="entry name" value="NDAH_ubi_oxred_su3_sf"/>
</dbReference>
<dbReference type="Gene3D" id="1.20.58.1610">
    <property type="entry name" value="NADH:ubiquinone/plastoquinone oxidoreductase, chain 3"/>
    <property type="match status" value="1"/>
</dbReference>
<reference evidence="9 10" key="2">
    <citation type="journal article" date="2012" name="Stand. Genomic Sci.">
        <title>Complete genome sequence of the moderately thermophilic mineral-sulfide-oxidizing firmicute Sulfobacillus acidophilus type strain (NAL(T)).</title>
        <authorList>
            <person name="Anderson I."/>
            <person name="Chertkov O."/>
            <person name="Chen A."/>
            <person name="Saunders E."/>
            <person name="Lapidus A."/>
            <person name="Nolan M."/>
            <person name="Lucas S."/>
            <person name="Hammon N."/>
            <person name="Deshpande S."/>
            <person name="Cheng J.F."/>
            <person name="Han C."/>
            <person name="Tapia R."/>
            <person name="Goodwin L.A."/>
            <person name="Pitluck S."/>
            <person name="Liolios K."/>
            <person name="Pagani I."/>
            <person name="Ivanova N."/>
            <person name="Mikhailova N."/>
            <person name="Pati A."/>
            <person name="Palaniappan K."/>
            <person name="Land M."/>
            <person name="Pan C."/>
            <person name="Rohde M."/>
            <person name="Pukall R."/>
            <person name="Goker M."/>
            <person name="Detter J.C."/>
            <person name="Woyke T."/>
            <person name="Bristow J."/>
            <person name="Eisen J.A."/>
            <person name="Markowitz V."/>
            <person name="Hugenholtz P."/>
            <person name="Kyrpides N.C."/>
            <person name="Klenk H.P."/>
            <person name="Mavromatis K."/>
        </authorList>
    </citation>
    <scope>NUCLEOTIDE SEQUENCE [LARGE SCALE GENOMIC DNA]</scope>
    <source>
        <strain evidence="10">ATCC 700253 / DSM 10332 / NAL</strain>
    </source>
</reference>
<dbReference type="HOGENOM" id="CLU_119549_1_2_9"/>
<dbReference type="GO" id="GO:0008137">
    <property type="term" value="F:NADH dehydrogenase (ubiquinone) activity"/>
    <property type="evidence" value="ECO:0007669"/>
    <property type="project" value="InterPro"/>
</dbReference>
<evidence type="ECO:0000256" key="7">
    <source>
        <dbReference type="RuleBase" id="RU003639"/>
    </source>
</evidence>
<dbReference type="GO" id="GO:0048038">
    <property type="term" value="F:quinone binding"/>
    <property type="evidence" value="ECO:0007669"/>
    <property type="project" value="UniProtKB-KW"/>
</dbReference>
<dbReference type="GO" id="GO:0030964">
    <property type="term" value="C:NADH dehydrogenase complex"/>
    <property type="evidence" value="ECO:0007669"/>
    <property type="project" value="TreeGrafter"/>
</dbReference>
<keyword evidence="3" id="KW-0813">Transport</keyword>
<comment type="similarity">
    <text evidence="2 7">Belongs to the complex I subunit 3 family.</text>
</comment>
<dbReference type="PANTHER" id="PTHR11058">
    <property type="entry name" value="NADH-UBIQUINONE OXIDOREDUCTASE CHAIN 3"/>
    <property type="match status" value="1"/>
</dbReference>
<comment type="subcellular location">
    <subcellularLocation>
        <location evidence="7">Cell membrane</location>
        <topology evidence="7">Multi-pass membrane protein</topology>
    </subcellularLocation>
    <subcellularLocation>
        <location evidence="1">Membrane</location>
    </subcellularLocation>
</comment>
<keyword evidence="9" id="KW-0560">Oxidoreductase</keyword>
<dbReference type="EC" id="7.1.1.-" evidence="7"/>
<evidence type="ECO:0000256" key="2">
    <source>
        <dbReference type="ARBA" id="ARBA00008472"/>
    </source>
</evidence>
<keyword evidence="7" id="KW-0874">Quinone</keyword>
<keyword evidence="6 8" id="KW-0472">Membrane</keyword>
<evidence type="ECO:0000256" key="1">
    <source>
        <dbReference type="ARBA" id="ARBA00004370"/>
    </source>
</evidence>
<proteinExistence type="inferred from homology"/>
<evidence type="ECO:0000313" key="9">
    <source>
        <dbReference type="EMBL" id="AEW06074.1"/>
    </source>
</evidence>
<reference evidence="10" key="1">
    <citation type="submission" date="2011-12" db="EMBL/GenBank/DDBJ databases">
        <title>The complete genome of chromosome of Sulfobacillus acidophilus DSM 10332.</title>
        <authorList>
            <person name="Lucas S."/>
            <person name="Han J."/>
            <person name="Lapidus A."/>
            <person name="Bruce D."/>
            <person name="Goodwin L."/>
            <person name="Pitluck S."/>
            <person name="Peters L."/>
            <person name="Kyrpides N."/>
            <person name="Mavromatis K."/>
            <person name="Ivanova N."/>
            <person name="Mikhailova N."/>
            <person name="Chertkov O."/>
            <person name="Saunders E."/>
            <person name="Detter J.C."/>
            <person name="Tapia R."/>
            <person name="Han C."/>
            <person name="Land M."/>
            <person name="Hauser L."/>
            <person name="Markowitz V."/>
            <person name="Cheng J.-F."/>
            <person name="Hugenholtz P."/>
            <person name="Woyke T."/>
            <person name="Wu D."/>
            <person name="Pukall R."/>
            <person name="Gehrich-Schroeter G."/>
            <person name="Schneider S."/>
            <person name="Klenk H.-P."/>
            <person name="Eisen J.A."/>
        </authorList>
    </citation>
    <scope>NUCLEOTIDE SEQUENCE [LARGE SCALE GENOMIC DNA]</scope>
    <source>
        <strain evidence="10">ATCC 700253 / DSM 10332 / NAL</strain>
    </source>
</reference>
<dbReference type="PANTHER" id="PTHR11058:SF9">
    <property type="entry name" value="NADH-UBIQUINONE OXIDOREDUCTASE CHAIN 3"/>
    <property type="match status" value="1"/>
</dbReference>